<evidence type="ECO:0000259" key="3">
    <source>
        <dbReference type="Pfam" id="PF25449"/>
    </source>
</evidence>
<dbReference type="GO" id="GO:0005634">
    <property type="term" value="C:nucleus"/>
    <property type="evidence" value="ECO:0007669"/>
    <property type="project" value="TreeGrafter"/>
</dbReference>
<evidence type="ECO:0000313" key="4">
    <source>
        <dbReference type="EMBL" id="TEB34658.1"/>
    </source>
</evidence>
<reference evidence="4 5" key="1">
    <citation type="journal article" date="2019" name="Nat. Ecol. Evol.">
        <title>Megaphylogeny resolves global patterns of mushroom evolution.</title>
        <authorList>
            <person name="Varga T."/>
            <person name="Krizsan K."/>
            <person name="Foldi C."/>
            <person name="Dima B."/>
            <person name="Sanchez-Garcia M."/>
            <person name="Sanchez-Ramirez S."/>
            <person name="Szollosi G.J."/>
            <person name="Szarkandi J.G."/>
            <person name="Papp V."/>
            <person name="Albert L."/>
            <person name="Andreopoulos W."/>
            <person name="Angelini C."/>
            <person name="Antonin V."/>
            <person name="Barry K.W."/>
            <person name="Bougher N.L."/>
            <person name="Buchanan P."/>
            <person name="Buyck B."/>
            <person name="Bense V."/>
            <person name="Catcheside P."/>
            <person name="Chovatia M."/>
            <person name="Cooper J."/>
            <person name="Damon W."/>
            <person name="Desjardin D."/>
            <person name="Finy P."/>
            <person name="Geml J."/>
            <person name="Haridas S."/>
            <person name="Hughes K."/>
            <person name="Justo A."/>
            <person name="Karasinski D."/>
            <person name="Kautmanova I."/>
            <person name="Kiss B."/>
            <person name="Kocsube S."/>
            <person name="Kotiranta H."/>
            <person name="LaButti K.M."/>
            <person name="Lechner B.E."/>
            <person name="Liimatainen K."/>
            <person name="Lipzen A."/>
            <person name="Lukacs Z."/>
            <person name="Mihaltcheva S."/>
            <person name="Morgado L.N."/>
            <person name="Niskanen T."/>
            <person name="Noordeloos M.E."/>
            <person name="Ohm R.A."/>
            <person name="Ortiz-Santana B."/>
            <person name="Ovrebo C."/>
            <person name="Racz N."/>
            <person name="Riley R."/>
            <person name="Savchenko A."/>
            <person name="Shiryaev A."/>
            <person name="Soop K."/>
            <person name="Spirin V."/>
            <person name="Szebenyi C."/>
            <person name="Tomsovsky M."/>
            <person name="Tulloss R.E."/>
            <person name="Uehling J."/>
            <person name="Grigoriev I.V."/>
            <person name="Vagvolgyi C."/>
            <person name="Papp T."/>
            <person name="Martin F.M."/>
            <person name="Miettinen O."/>
            <person name="Hibbett D.S."/>
            <person name="Nagy L.G."/>
        </authorList>
    </citation>
    <scope>NUCLEOTIDE SEQUENCE [LARGE SCALE GENOMIC DNA]</scope>
    <source>
        <strain evidence="4 5">FP101781</strain>
    </source>
</reference>
<dbReference type="EMBL" id="QPFP01000009">
    <property type="protein sequence ID" value="TEB34658.1"/>
    <property type="molecule type" value="Genomic_DNA"/>
</dbReference>
<dbReference type="InterPro" id="IPR057464">
    <property type="entry name" value="CCDC174_GRSR"/>
</dbReference>
<feature type="compositionally biased region" description="Basic and acidic residues" evidence="2">
    <location>
        <begin position="245"/>
        <end position="267"/>
    </location>
</feature>
<feature type="domain" description="CCDC174 alpha/beta GRSR" evidence="3">
    <location>
        <begin position="154"/>
        <end position="172"/>
    </location>
</feature>
<evidence type="ECO:0000256" key="1">
    <source>
        <dbReference type="ARBA" id="ARBA00023054"/>
    </source>
</evidence>
<dbReference type="AlphaFoldDB" id="A0A4Y7TL49"/>
<protein>
    <recommendedName>
        <fullName evidence="3">CCDC174 alpha/beta GRSR domain-containing protein</fullName>
    </recommendedName>
</protein>
<evidence type="ECO:0000313" key="5">
    <source>
        <dbReference type="Proteomes" id="UP000298030"/>
    </source>
</evidence>
<dbReference type="PANTHER" id="PTHR15885:SF1">
    <property type="entry name" value="COILED-COIL DOMAIN-CONTAINING PROTEIN 174"/>
    <property type="match status" value="1"/>
</dbReference>
<dbReference type="Pfam" id="PF25449">
    <property type="entry name" value="CCDC174_GRSR"/>
    <property type="match status" value="1"/>
</dbReference>
<feature type="region of interest" description="Disordered" evidence="2">
    <location>
        <begin position="31"/>
        <end position="55"/>
    </location>
</feature>
<proteinExistence type="predicted"/>
<dbReference type="Pfam" id="PF13300">
    <property type="entry name" value="DUF4078"/>
    <property type="match status" value="1"/>
</dbReference>
<dbReference type="PANTHER" id="PTHR15885">
    <property type="entry name" value="COILED-COIL DOMAIN-CONTAINING PROTEIN 174"/>
    <property type="match status" value="1"/>
</dbReference>
<dbReference type="OrthoDB" id="333551at2759"/>
<evidence type="ECO:0000256" key="2">
    <source>
        <dbReference type="SAM" id="MobiDB-lite"/>
    </source>
</evidence>
<keyword evidence="5" id="KW-1185">Reference proteome</keyword>
<name>A0A4Y7TL49_COPMI</name>
<feature type="compositionally biased region" description="Basic and acidic residues" evidence="2">
    <location>
        <begin position="223"/>
        <end position="233"/>
    </location>
</feature>
<sequence>MSHKSKAKAKGIGASSFFDLKAELSKQETEFAKKKASGESTRFVGGVPRPGKKPTVWARQNKGVAARASRDAELEAVDKPTLESARTILERKAKIYAKLKKGKSGGLNDAQYDALLVDFDAAGPSNYYESDSDDIDESLTVAQDHEDDRDPLLEYEDELGRTRTARKSDIPRHLLPKEHREIVVDEDEVIYNPEGHFPVYVPSDERIQEIEKKYAESNNPLVDRYDSTRENRAKGAGFYQFSSDEDTRKEQMEALKQARMETEKTRQETGAVDVRPGETEGMHEGQAEGTGKVSGGSRAMEKRKRELEERRKLIEAKRRKVQESKSSEDGQKDESVEFGPIPLPVAPPASQKPPVRAPVPQEAHDPFAVLEASISPTPSSTPKAKGWNRAEPVNEADAFLLRLEEEFLSSKGKKKQG</sequence>
<organism evidence="4 5">
    <name type="scientific">Coprinellus micaceus</name>
    <name type="common">Glistening ink-cap mushroom</name>
    <name type="synonym">Coprinus micaceus</name>
    <dbReference type="NCBI Taxonomy" id="71717"/>
    <lineage>
        <taxon>Eukaryota</taxon>
        <taxon>Fungi</taxon>
        <taxon>Dikarya</taxon>
        <taxon>Basidiomycota</taxon>
        <taxon>Agaricomycotina</taxon>
        <taxon>Agaricomycetes</taxon>
        <taxon>Agaricomycetidae</taxon>
        <taxon>Agaricales</taxon>
        <taxon>Agaricineae</taxon>
        <taxon>Psathyrellaceae</taxon>
        <taxon>Coprinellus</taxon>
    </lineage>
</organism>
<dbReference type="InterPro" id="IPR025066">
    <property type="entry name" value="CCDC174-like"/>
</dbReference>
<dbReference type="STRING" id="71717.A0A4Y7TL49"/>
<feature type="compositionally biased region" description="Pro residues" evidence="2">
    <location>
        <begin position="341"/>
        <end position="357"/>
    </location>
</feature>
<gene>
    <name evidence="4" type="ORF">FA13DRAFT_1789060</name>
</gene>
<comment type="caution">
    <text evidence="4">The sequence shown here is derived from an EMBL/GenBank/DDBJ whole genome shotgun (WGS) entry which is preliminary data.</text>
</comment>
<feature type="compositionally biased region" description="Basic and acidic residues" evidence="2">
    <location>
        <begin position="275"/>
        <end position="286"/>
    </location>
</feature>
<accession>A0A4Y7TL49</accession>
<keyword evidence="1" id="KW-0175">Coiled coil</keyword>
<feature type="region of interest" description="Disordered" evidence="2">
    <location>
        <begin position="213"/>
        <end position="360"/>
    </location>
</feature>
<dbReference type="Proteomes" id="UP000298030">
    <property type="component" value="Unassembled WGS sequence"/>
</dbReference>
<feature type="compositionally biased region" description="Basic and acidic residues" evidence="2">
    <location>
        <begin position="299"/>
        <end position="335"/>
    </location>
</feature>